<dbReference type="Proteomes" id="UP000436655">
    <property type="component" value="Unassembled WGS sequence"/>
</dbReference>
<evidence type="ECO:0000256" key="4">
    <source>
        <dbReference type="ARBA" id="ARBA00047645"/>
    </source>
</evidence>
<dbReference type="Pfam" id="PF00708">
    <property type="entry name" value="Acylphosphatase"/>
    <property type="match status" value="1"/>
</dbReference>
<keyword evidence="11" id="KW-1185">Reference proteome</keyword>
<dbReference type="Proteomes" id="UP000380386">
    <property type="component" value="Unassembled WGS sequence"/>
</dbReference>
<evidence type="ECO:0000256" key="1">
    <source>
        <dbReference type="ARBA" id="ARBA00005614"/>
    </source>
</evidence>
<comment type="similarity">
    <text evidence="1 6">Belongs to the acylphosphatase family.</text>
</comment>
<reference evidence="8" key="2">
    <citation type="submission" date="2019-05" db="EMBL/GenBank/DDBJ databases">
        <authorList>
            <person name="Schuster J.A."/>
            <person name="Ehrmann M.A."/>
        </authorList>
    </citation>
    <scope>NUCLEOTIDE SEQUENCE</scope>
    <source>
        <strain evidence="8">TMW 1.2098</strain>
    </source>
</reference>
<evidence type="ECO:0000313" key="9">
    <source>
        <dbReference type="EMBL" id="MQS51428.1"/>
    </source>
</evidence>
<comment type="caution">
    <text evidence="9">The sequence shown here is derived from an EMBL/GenBank/DDBJ whole genome shotgun (WGS) entry which is preliminary data.</text>
</comment>
<organism evidence="9 10">
    <name type="scientific">Companilactobacillus mishanensis</name>
    <dbReference type="NCBI Taxonomy" id="2486008"/>
    <lineage>
        <taxon>Bacteria</taxon>
        <taxon>Bacillati</taxon>
        <taxon>Bacillota</taxon>
        <taxon>Bacilli</taxon>
        <taxon>Lactobacillales</taxon>
        <taxon>Lactobacillaceae</taxon>
        <taxon>Companilactobacillus</taxon>
    </lineage>
</organism>
<dbReference type="AlphaFoldDB" id="A0A5P0ZEH5"/>
<dbReference type="SUPFAM" id="SSF54975">
    <property type="entry name" value="Acylphosphatase/BLUF domain-like"/>
    <property type="match status" value="1"/>
</dbReference>
<keyword evidence="5" id="KW-0378">Hydrolase</keyword>
<dbReference type="EMBL" id="VDFM01000001">
    <property type="protein sequence ID" value="MQS51428.1"/>
    <property type="molecule type" value="Genomic_DNA"/>
</dbReference>
<evidence type="ECO:0000313" key="11">
    <source>
        <dbReference type="Proteomes" id="UP000436655"/>
    </source>
</evidence>
<dbReference type="EC" id="3.6.1.7" evidence="2 5"/>
<dbReference type="PANTHER" id="PTHR47268:SF4">
    <property type="entry name" value="ACYLPHOSPHATASE"/>
    <property type="match status" value="1"/>
</dbReference>
<dbReference type="GO" id="GO:0003998">
    <property type="term" value="F:acylphosphatase activity"/>
    <property type="evidence" value="ECO:0007669"/>
    <property type="project" value="UniProtKB-EC"/>
</dbReference>
<evidence type="ECO:0000256" key="5">
    <source>
        <dbReference type="PROSITE-ProRule" id="PRU00520"/>
    </source>
</evidence>
<dbReference type="PROSITE" id="PS00150">
    <property type="entry name" value="ACYLPHOSPHATASE_1"/>
    <property type="match status" value="1"/>
</dbReference>
<dbReference type="PROSITE" id="PS51160">
    <property type="entry name" value="ACYLPHOSPHATASE_3"/>
    <property type="match status" value="1"/>
</dbReference>
<evidence type="ECO:0000256" key="6">
    <source>
        <dbReference type="RuleBase" id="RU004168"/>
    </source>
</evidence>
<dbReference type="EMBL" id="VDFN01000001">
    <property type="protein sequence ID" value="MQS44468.1"/>
    <property type="molecule type" value="Genomic_DNA"/>
</dbReference>
<dbReference type="InterPro" id="IPR001792">
    <property type="entry name" value="Acylphosphatase-like_dom"/>
</dbReference>
<dbReference type="PANTHER" id="PTHR47268">
    <property type="entry name" value="ACYLPHOSPHATASE"/>
    <property type="match status" value="1"/>
</dbReference>
<sequence>MRHVSINVYGRVQGVGFRYTALQIATDMGIVGTVKNELDGSVSIEAEADERVLYIFLGRIKDFPSPFAKVNTIDYDFSDNLKSYKNFSVIG</sequence>
<proteinExistence type="inferred from homology"/>
<gene>
    <name evidence="9" type="ORF">FHL02_00175</name>
    <name evidence="8" type="ORF">FHL03_03090</name>
</gene>
<evidence type="ECO:0000313" key="10">
    <source>
        <dbReference type="Proteomes" id="UP000380386"/>
    </source>
</evidence>
<dbReference type="InterPro" id="IPR036046">
    <property type="entry name" value="Acylphosphatase-like_dom_sf"/>
</dbReference>
<evidence type="ECO:0000256" key="2">
    <source>
        <dbReference type="ARBA" id="ARBA00012150"/>
    </source>
</evidence>
<reference evidence="10 11" key="1">
    <citation type="journal article" date="2019" name="Syst. Appl. Microbiol.">
        <title>Polyphasic characterization of two novel Lactobacillus spp. isolated from blown salami packages: Description of Lactobacillus halodurans sp. nov. and Lactobacillus salsicarnum sp. nov.</title>
        <authorList>
            <person name="Schuster J.A."/>
            <person name="Klingl A."/>
            <person name="Vogel R.F."/>
            <person name="Ehrmann M.A."/>
        </authorList>
    </citation>
    <scope>NUCLEOTIDE SEQUENCE [LARGE SCALE GENOMIC DNA]</scope>
    <source>
        <strain evidence="8 11">TMW 1.2098</strain>
        <strain evidence="9 10">TMW 1.2118</strain>
    </source>
</reference>
<name>A0A5P0ZEH5_9LACO</name>
<dbReference type="Gene3D" id="3.30.70.100">
    <property type="match status" value="1"/>
</dbReference>
<protein>
    <recommendedName>
        <fullName evidence="3 5">acylphosphatase</fullName>
        <ecNumber evidence="2 5">3.6.1.7</ecNumber>
    </recommendedName>
</protein>
<evidence type="ECO:0000259" key="7">
    <source>
        <dbReference type="PROSITE" id="PS51160"/>
    </source>
</evidence>
<evidence type="ECO:0000256" key="3">
    <source>
        <dbReference type="ARBA" id="ARBA00015991"/>
    </source>
</evidence>
<feature type="active site" evidence="5">
    <location>
        <position position="36"/>
    </location>
</feature>
<dbReference type="OrthoDB" id="9808093at2"/>
<dbReference type="RefSeq" id="WP_125703236.1">
    <property type="nucleotide sequence ID" value="NZ_JBHTOO010000003.1"/>
</dbReference>
<dbReference type="InterPro" id="IPR017968">
    <property type="entry name" value="Acylphosphatase_CS"/>
</dbReference>
<feature type="active site" evidence="5">
    <location>
        <position position="18"/>
    </location>
</feature>
<evidence type="ECO:0000313" key="8">
    <source>
        <dbReference type="EMBL" id="MQS44468.1"/>
    </source>
</evidence>
<accession>A0A5P0ZEH5</accession>
<feature type="domain" description="Acylphosphatase-like" evidence="7">
    <location>
        <begin position="3"/>
        <end position="91"/>
    </location>
</feature>
<dbReference type="InterPro" id="IPR020456">
    <property type="entry name" value="Acylphosphatase"/>
</dbReference>
<comment type="catalytic activity">
    <reaction evidence="4 5">
        <text>an acyl phosphate + H2O = a carboxylate + phosphate + H(+)</text>
        <dbReference type="Rhea" id="RHEA:14965"/>
        <dbReference type="ChEBI" id="CHEBI:15377"/>
        <dbReference type="ChEBI" id="CHEBI:15378"/>
        <dbReference type="ChEBI" id="CHEBI:29067"/>
        <dbReference type="ChEBI" id="CHEBI:43474"/>
        <dbReference type="ChEBI" id="CHEBI:59918"/>
        <dbReference type="EC" id="3.6.1.7"/>
    </reaction>
</comment>